<gene>
    <name evidence="1" type="ORF">SAMN05660462_02770</name>
</gene>
<evidence type="ECO:0000313" key="2">
    <source>
        <dbReference type="Proteomes" id="UP000198625"/>
    </source>
</evidence>
<evidence type="ECO:0000313" key="1">
    <source>
        <dbReference type="EMBL" id="SDZ34229.1"/>
    </source>
</evidence>
<sequence length="52" mass="6011">MKLTNNVIRIVDNSINYSYDIHEDTRKVIDFVKNIVKIPDKVVQTFSTEAGQ</sequence>
<dbReference type="STRING" id="415015.SAMN05660462_02770"/>
<reference evidence="1 2" key="1">
    <citation type="submission" date="2016-10" db="EMBL/GenBank/DDBJ databases">
        <authorList>
            <person name="de Groot N.N."/>
        </authorList>
    </citation>
    <scope>NUCLEOTIDE SEQUENCE [LARGE SCALE GENOMIC DNA]</scope>
    <source>
        <strain evidence="1 2">DSM 21650</strain>
    </source>
</reference>
<keyword evidence="2" id="KW-1185">Reference proteome</keyword>
<accession>A0A1H3SAR4</accession>
<dbReference type="AlphaFoldDB" id="A0A1H3SAR4"/>
<dbReference type="Proteomes" id="UP000198625">
    <property type="component" value="Unassembled WGS sequence"/>
</dbReference>
<proteinExistence type="predicted"/>
<dbReference type="EMBL" id="FNQE01000039">
    <property type="protein sequence ID" value="SDZ34229.1"/>
    <property type="molecule type" value="Genomic_DNA"/>
</dbReference>
<protein>
    <submittedName>
        <fullName evidence="1">Uncharacterized protein</fullName>
    </submittedName>
</protein>
<name>A0A1H3SAR4_9FIRM</name>
<organism evidence="1 2">
    <name type="scientific">Proteiniborus ethanoligenes</name>
    <dbReference type="NCBI Taxonomy" id="415015"/>
    <lineage>
        <taxon>Bacteria</taxon>
        <taxon>Bacillati</taxon>
        <taxon>Bacillota</taxon>
        <taxon>Clostridia</taxon>
        <taxon>Eubacteriales</taxon>
        <taxon>Proteiniborus</taxon>
    </lineage>
</organism>